<keyword evidence="2 4" id="KW-0560">Oxidoreductase</keyword>
<dbReference type="RefSeq" id="WP_128751985.1">
    <property type="nucleotide sequence ID" value="NZ_CP035282.1"/>
</dbReference>
<dbReference type="KEGG" id="spoa:EQM13_03615"/>
<evidence type="ECO:0000256" key="2">
    <source>
        <dbReference type="ARBA" id="ARBA00023002"/>
    </source>
</evidence>
<dbReference type="EMBL" id="CP035282">
    <property type="protein sequence ID" value="QAT60729.1"/>
    <property type="molecule type" value="Genomic_DNA"/>
</dbReference>
<dbReference type="AlphaFoldDB" id="A0A410Q9T1"/>
<organism evidence="7 8">
    <name type="scientific">Acidilutibacter cellobiosedens</name>
    <dbReference type="NCBI Taxonomy" id="2507161"/>
    <lineage>
        <taxon>Bacteria</taxon>
        <taxon>Bacillati</taxon>
        <taxon>Bacillota</taxon>
        <taxon>Tissierellia</taxon>
        <taxon>Tissierellales</taxon>
        <taxon>Acidilutibacteraceae</taxon>
        <taxon>Acidilutibacter</taxon>
    </lineage>
</organism>
<dbReference type="FunFam" id="3.40.50.720:FF:000203">
    <property type="entry name" value="D-3-phosphoglycerate dehydrogenase (SerA)"/>
    <property type="match status" value="1"/>
</dbReference>
<dbReference type="InterPro" id="IPR036291">
    <property type="entry name" value="NAD(P)-bd_dom_sf"/>
</dbReference>
<reference evidence="8" key="1">
    <citation type="submission" date="2019-01" db="EMBL/GenBank/DDBJ databases">
        <title>Draft genomes of a novel of Sporanaerobacter strains.</title>
        <authorList>
            <person name="Ma S."/>
        </authorList>
    </citation>
    <scope>NUCLEOTIDE SEQUENCE [LARGE SCALE GENOMIC DNA]</scope>
    <source>
        <strain evidence="8">NJN-17</strain>
    </source>
</reference>
<gene>
    <name evidence="7" type="ORF">EQM13_03615</name>
</gene>
<dbReference type="SUPFAM" id="SSF51735">
    <property type="entry name" value="NAD(P)-binding Rossmann-fold domains"/>
    <property type="match status" value="1"/>
</dbReference>
<keyword evidence="8" id="KW-1185">Reference proteome</keyword>
<dbReference type="GO" id="GO:0051287">
    <property type="term" value="F:NAD binding"/>
    <property type="evidence" value="ECO:0007669"/>
    <property type="project" value="InterPro"/>
</dbReference>
<dbReference type="InterPro" id="IPR050223">
    <property type="entry name" value="D-isomer_2-hydroxyacid_DH"/>
</dbReference>
<dbReference type="OrthoDB" id="9805416at2"/>
<dbReference type="Proteomes" id="UP000287969">
    <property type="component" value="Chromosome"/>
</dbReference>
<dbReference type="CDD" id="cd12172">
    <property type="entry name" value="PGDH_like_2"/>
    <property type="match status" value="1"/>
</dbReference>
<dbReference type="Pfam" id="PF00389">
    <property type="entry name" value="2-Hacid_dh"/>
    <property type="match status" value="1"/>
</dbReference>
<dbReference type="GO" id="GO:0030267">
    <property type="term" value="F:glyoxylate reductase (NADPH) activity"/>
    <property type="evidence" value="ECO:0007669"/>
    <property type="project" value="TreeGrafter"/>
</dbReference>
<dbReference type="GO" id="GO:0005829">
    <property type="term" value="C:cytosol"/>
    <property type="evidence" value="ECO:0007669"/>
    <property type="project" value="TreeGrafter"/>
</dbReference>
<dbReference type="Pfam" id="PF02826">
    <property type="entry name" value="2-Hacid_dh_C"/>
    <property type="match status" value="1"/>
</dbReference>
<protein>
    <submittedName>
        <fullName evidence="7">Phosphoglycerate dehydrogenase</fullName>
    </submittedName>
</protein>
<keyword evidence="3" id="KW-0520">NAD</keyword>
<dbReference type="Gene3D" id="3.40.50.720">
    <property type="entry name" value="NAD(P)-binding Rossmann-like Domain"/>
    <property type="match status" value="2"/>
</dbReference>
<comment type="similarity">
    <text evidence="1 4">Belongs to the D-isomer specific 2-hydroxyacid dehydrogenase family.</text>
</comment>
<dbReference type="PANTHER" id="PTHR10996:SF283">
    <property type="entry name" value="GLYOXYLATE_HYDROXYPYRUVATE REDUCTASE B"/>
    <property type="match status" value="1"/>
</dbReference>
<sequence>MKKWKVVSTAVTFGRFHKEPVKRLEEIGCEVMINPFGRPFTTEEMIKYGKDADALIVGNDKVVKEAIDQCKKLKIIAKHGVGVDGIDIKAAHDRGIIVTNAPGTNCQEVADCAMGFILMLARDYYRAVFETKSGKWIKRPGISLYQKTIGILGLGNIGTAMAKRAAGFDMNILGYDIKERQEVRDLGVKYVSLEELLSNSDFITLHLPLNDGTRNLIDSEKFKMMKKGTILVNTARSQIVNSEALYKALQDGTLLGYATDVYDSEPPVRQPFFDLPNVLLTPHEAGTTFDSNKRMGNTAVDNVIAVLTGKEPPFIITGK</sequence>
<evidence type="ECO:0000256" key="1">
    <source>
        <dbReference type="ARBA" id="ARBA00005854"/>
    </source>
</evidence>
<dbReference type="InterPro" id="IPR029752">
    <property type="entry name" value="D-isomer_DH_CS1"/>
</dbReference>
<dbReference type="PANTHER" id="PTHR10996">
    <property type="entry name" value="2-HYDROXYACID DEHYDROGENASE-RELATED"/>
    <property type="match status" value="1"/>
</dbReference>
<dbReference type="GO" id="GO:0016618">
    <property type="term" value="F:hydroxypyruvate reductase [NAD(P)H] activity"/>
    <property type="evidence" value="ECO:0007669"/>
    <property type="project" value="TreeGrafter"/>
</dbReference>
<accession>A0A410Q9T1</accession>
<dbReference type="SUPFAM" id="SSF52283">
    <property type="entry name" value="Formate/glycerate dehydrogenase catalytic domain-like"/>
    <property type="match status" value="1"/>
</dbReference>
<proteinExistence type="inferred from homology"/>
<evidence type="ECO:0000259" key="6">
    <source>
        <dbReference type="Pfam" id="PF02826"/>
    </source>
</evidence>
<evidence type="ECO:0000256" key="3">
    <source>
        <dbReference type="ARBA" id="ARBA00023027"/>
    </source>
</evidence>
<dbReference type="InterPro" id="IPR029753">
    <property type="entry name" value="D-isomer_DH_CS"/>
</dbReference>
<evidence type="ECO:0000256" key="4">
    <source>
        <dbReference type="RuleBase" id="RU003719"/>
    </source>
</evidence>
<dbReference type="InterPro" id="IPR006140">
    <property type="entry name" value="D-isomer_DH_NAD-bd"/>
</dbReference>
<evidence type="ECO:0000313" key="8">
    <source>
        <dbReference type="Proteomes" id="UP000287969"/>
    </source>
</evidence>
<feature type="domain" description="D-isomer specific 2-hydroxyacid dehydrogenase catalytic" evidence="5">
    <location>
        <begin position="15"/>
        <end position="315"/>
    </location>
</feature>
<dbReference type="PROSITE" id="PS00670">
    <property type="entry name" value="D_2_HYDROXYACID_DH_2"/>
    <property type="match status" value="1"/>
</dbReference>
<evidence type="ECO:0000259" key="5">
    <source>
        <dbReference type="Pfam" id="PF00389"/>
    </source>
</evidence>
<name>A0A410Q9T1_9FIRM</name>
<dbReference type="PROSITE" id="PS00065">
    <property type="entry name" value="D_2_HYDROXYACID_DH_1"/>
    <property type="match status" value="1"/>
</dbReference>
<dbReference type="InterPro" id="IPR006139">
    <property type="entry name" value="D-isomer_2_OHA_DH_cat_dom"/>
</dbReference>
<feature type="domain" description="D-isomer specific 2-hydroxyacid dehydrogenase NAD-binding" evidence="6">
    <location>
        <begin position="114"/>
        <end position="284"/>
    </location>
</feature>
<evidence type="ECO:0000313" key="7">
    <source>
        <dbReference type="EMBL" id="QAT60729.1"/>
    </source>
</evidence>